<evidence type="ECO:0000313" key="3">
    <source>
        <dbReference type="Proteomes" id="UP000790347"/>
    </source>
</evidence>
<reference evidence="2" key="2">
    <citation type="journal article" date="2022" name="Res Sq">
        <title>Comparative Genomics Reveals Insights into the Divergent Evolution of Astigmatic Mites and Household Pest Adaptations.</title>
        <authorList>
            <person name="Xiong Q."/>
            <person name="Wan A.T.-Y."/>
            <person name="Liu X.-Y."/>
            <person name="Fung C.S.-H."/>
            <person name="Xiao X."/>
            <person name="Malainual N."/>
            <person name="Hou J."/>
            <person name="Wang L."/>
            <person name="Wang M."/>
            <person name="Yang K."/>
            <person name="Cui Y."/>
            <person name="Leung E."/>
            <person name="Nong W."/>
            <person name="Shin S.-K."/>
            <person name="Au S."/>
            <person name="Jeong K.Y."/>
            <person name="Chew F.T."/>
            <person name="Hui J."/>
            <person name="Leung T.F."/>
            <person name="Tungtrongchitr A."/>
            <person name="Zhong N."/>
            <person name="Liu Z."/>
            <person name="Tsui S."/>
        </authorList>
    </citation>
    <scope>NUCLEOTIDE SEQUENCE</scope>
    <source>
        <strain evidence="2">Derf</strain>
        <tissue evidence="2">Whole organism</tissue>
    </source>
</reference>
<dbReference type="PANTHER" id="PTHR10278:SF0">
    <property type="entry name" value="CORTICOTROPIN-RELEASING FACTOR-BINDING PROTEIN"/>
    <property type="match status" value="1"/>
</dbReference>
<dbReference type="GO" id="GO:0005615">
    <property type="term" value="C:extracellular space"/>
    <property type="evidence" value="ECO:0007669"/>
    <property type="project" value="TreeGrafter"/>
</dbReference>
<accession>A0A922HWB7</accession>
<comment type="caution">
    <text evidence="2">The sequence shown here is derived from an EMBL/GenBank/DDBJ whole genome shotgun (WGS) entry which is preliminary data.</text>
</comment>
<dbReference type="Proteomes" id="UP000790347">
    <property type="component" value="Unassembled WGS sequence"/>
</dbReference>
<name>A0A922HWB7_DERFA</name>
<dbReference type="InterPro" id="IPR008435">
    <property type="entry name" value="CRF-bd"/>
</dbReference>
<dbReference type="GO" id="GO:0051424">
    <property type="term" value="F:corticotropin-releasing hormone binding"/>
    <property type="evidence" value="ECO:0007669"/>
    <property type="project" value="InterPro"/>
</dbReference>
<feature type="chain" id="PRO_5037403664" evidence="1">
    <location>
        <begin position="18"/>
        <end position="346"/>
    </location>
</feature>
<evidence type="ECO:0000256" key="1">
    <source>
        <dbReference type="SAM" id="SignalP"/>
    </source>
</evidence>
<organism evidence="2 3">
    <name type="scientific">Dermatophagoides farinae</name>
    <name type="common">American house dust mite</name>
    <dbReference type="NCBI Taxonomy" id="6954"/>
    <lineage>
        <taxon>Eukaryota</taxon>
        <taxon>Metazoa</taxon>
        <taxon>Ecdysozoa</taxon>
        <taxon>Arthropoda</taxon>
        <taxon>Chelicerata</taxon>
        <taxon>Arachnida</taxon>
        <taxon>Acari</taxon>
        <taxon>Acariformes</taxon>
        <taxon>Sarcoptiformes</taxon>
        <taxon>Astigmata</taxon>
        <taxon>Psoroptidia</taxon>
        <taxon>Analgoidea</taxon>
        <taxon>Pyroglyphidae</taxon>
        <taxon>Dermatophagoidinae</taxon>
        <taxon>Dermatophagoides</taxon>
    </lineage>
</organism>
<protein>
    <submittedName>
        <fullName evidence="2">Uncharacterized protein</fullName>
    </submittedName>
</protein>
<evidence type="ECO:0000313" key="2">
    <source>
        <dbReference type="EMBL" id="KAH9512132.1"/>
    </source>
</evidence>
<reference evidence="2" key="1">
    <citation type="submission" date="2013-05" db="EMBL/GenBank/DDBJ databases">
        <authorList>
            <person name="Yim A.K.Y."/>
            <person name="Chan T.F."/>
            <person name="Ji K.M."/>
            <person name="Liu X.Y."/>
            <person name="Zhou J.W."/>
            <person name="Li R.Q."/>
            <person name="Yang K.Y."/>
            <person name="Li J."/>
            <person name="Li M."/>
            <person name="Law P.T.W."/>
            <person name="Wu Y.L."/>
            <person name="Cai Z.L."/>
            <person name="Qin H."/>
            <person name="Bao Y."/>
            <person name="Leung R.K.K."/>
            <person name="Ng P.K.S."/>
            <person name="Zou J."/>
            <person name="Zhong X.J."/>
            <person name="Ran P.X."/>
            <person name="Zhong N.S."/>
            <person name="Liu Z.G."/>
            <person name="Tsui S.K.W."/>
        </authorList>
    </citation>
    <scope>NUCLEOTIDE SEQUENCE</scope>
    <source>
        <strain evidence="2">Derf</strain>
        <tissue evidence="2">Whole organism</tissue>
    </source>
</reference>
<dbReference type="PANTHER" id="PTHR10278">
    <property type="entry name" value="CORTICOTROPIN-RELEASING FACTOR-BINDING PROTEIN"/>
    <property type="match status" value="1"/>
</dbReference>
<keyword evidence="1" id="KW-0732">Signal</keyword>
<proteinExistence type="predicted"/>
<dbReference type="AlphaFoldDB" id="A0A922HWB7"/>
<feature type="signal peptide" evidence="1">
    <location>
        <begin position="1"/>
        <end position="17"/>
    </location>
</feature>
<keyword evidence="3" id="KW-1185">Reference proteome</keyword>
<dbReference type="EMBL" id="ASGP02000004">
    <property type="protein sequence ID" value="KAH9512132.1"/>
    <property type="molecule type" value="Genomic_DNA"/>
</dbReference>
<dbReference type="GO" id="GO:0051460">
    <property type="term" value="P:negative regulation of corticotropin secretion"/>
    <property type="evidence" value="ECO:0007669"/>
    <property type="project" value="TreeGrafter"/>
</dbReference>
<sequence length="346" mass="40983">MFAKIILMFHIYPFILAIYLTTDDHNDIFSIHQQYQYQKKFPIQRFNCRTLTHSPGYFRFQVDWPDPNEQSIREEKHCLTRIISPVDTLIRVRLIAINFQCNDSNSYQMSYIDLFDGWNVYSGWTIPTDGEHKLVNEGKYRKRLHEFCKPNISYKSSQNFMQIEFYLPYQHSRFDIQVMFIMNPKPCNVLIIPYRQPDWNGTHTIDSYYPICTVYLLQFGGRIELFPTINVHIVNYQLGFKVLKTPYIRRPCSQFVNDYVEIGGTSTTMEIDGTPESVKDICSEEKKPTNITYNIRCRHAVIRLHSAGRIKNFFQFNYELSMFDYGDLTKSKDQIKPTYIHCSAFG</sequence>
<dbReference type="GO" id="GO:0009755">
    <property type="term" value="P:hormone-mediated signaling pathway"/>
    <property type="evidence" value="ECO:0007669"/>
    <property type="project" value="TreeGrafter"/>
</dbReference>
<gene>
    <name evidence="2" type="ORF">DERF_010530</name>
</gene>